<name>A0AAP0P282_9MAGN</name>
<dbReference type="AlphaFoldDB" id="A0AAP0P282"/>
<feature type="compositionally biased region" description="Polar residues" evidence="1">
    <location>
        <begin position="42"/>
        <end position="52"/>
    </location>
</feature>
<reference evidence="2 3" key="1">
    <citation type="submission" date="2024-01" db="EMBL/GenBank/DDBJ databases">
        <title>Genome assemblies of Stephania.</title>
        <authorList>
            <person name="Yang L."/>
        </authorList>
    </citation>
    <scope>NUCLEOTIDE SEQUENCE [LARGE SCALE GENOMIC DNA]</scope>
    <source>
        <strain evidence="2">JXDWG</strain>
        <tissue evidence="2">Leaf</tissue>
    </source>
</reference>
<gene>
    <name evidence="2" type="ORF">Scep_014871</name>
</gene>
<sequence length="65" mass="7101">MGPERRVPITSPDPPNPEISYRCELVANPPFYLTGARAHQNPLPTSSSQRSYRISGPVPPKAGDE</sequence>
<keyword evidence="3" id="KW-1185">Reference proteome</keyword>
<dbReference type="EMBL" id="JBBNAG010000006">
    <property type="protein sequence ID" value="KAK9126025.1"/>
    <property type="molecule type" value="Genomic_DNA"/>
</dbReference>
<comment type="caution">
    <text evidence="2">The sequence shown here is derived from an EMBL/GenBank/DDBJ whole genome shotgun (WGS) entry which is preliminary data.</text>
</comment>
<accession>A0AAP0P282</accession>
<feature type="region of interest" description="Disordered" evidence="1">
    <location>
        <begin position="35"/>
        <end position="65"/>
    </location>
</feature>
<organism evidence="2 3">
    <name type="scientific">Stephania cephalantha</name>
    <dbReference type="NCBI Taxonomy" id="152367"/>
    <lineage>
        <taxon>Eukaryota</taxon>
        <taxon>Viridiplantae</taxon>
        <taxon>Streptophyta</taxon>
        <taxon>Embryophyta</taxon>
        <taxon>Tracheophyta</taxon>
        <taxon>Spermatophyta</taxon>
        <taxon>Magnoliopsida</taxon>
        <taxon>Ranunculales</taxon>
        <taxon>Menispermaceae</taxon>
        <taxon>Menispermoideae</taxon>
        <taxon>Cissampelideae</taxon>
        <taxon>Stephania</taxon>
    </lineage>
</organism>
<evidence type="ECO:0000256" key="1">
    <source>
        <dbReference type="SAM" id="MobiDB-lite"/>
    </source>
</evidence>
<protein>
    <submittedName>
        <fullName evidence="2">Uncharacterized protein</fullName>
    </submittedName>
</protein>
<feature type="region of interest" description="Disordered" evidence="1">
    <location>
        <begin position="1"/>
        <end position="20"/>
    </location>
</feature>
<evidence type="ECO:0000313" key="2">
    <source>
        <dbReference type="EMBL" id="KAK9126025.1"/>
    </source>
</evidence>
<evidence type="ECO:0000313" key="3">
    <source>
        <dbReference type="Proteomes" id="UP001419268"/>
    </source>
</evidence>
<dbReference type="Proteomes" id="UP001419268">
    <property type="component" value="Unassembled WGS sequence"/>
</dbReference>
<proteinExistence type="predicted"/>